<keyword evidence="1" id="KW-1133">Transmembrane helix</keyword>
<gene>
    <name evidence="2" type="ORF">PFMALIP_00630</name>
</gene>
<protein>
    <submittedName>
        <fullName evidence="2">Uncharacterized protein</fullName>
    </submittedName>
</protein>
<dbReference type="Proteomes" id="UP000030699">
    <property type="component" value="Unassembled WGS sequence"/>
</dbReference>
<organism evidence="2 3">
    <name type="scientific">Plasmodium falciparum MaliPS096_E11</name>
    <dbReference type="NCBI Taxonomy" id="1036727"/>
    <lineage>
        <taxon>Eukaryota</taxon>
        <taxon>Sar</taxon>
        <taxon>Alveolata</taxon>
        <taxon>Apicomplexa</taxon>
        <taxon>Aconoidasida</taxon>
        <taxon>Haemosporida</taxon>
        <taxon>Plasmodiidae</taxon>
        <taxon>Plasmodium</taxon>
        <taxon>Plasmodium (Laverania)</taxon>
    </lineage>
</organism>
<accession>A0A024WX75</accession>
<reference evidence="2 3" key="1">
    <citation type="submission" date="2013-02" db="EMBL/GenBank/DDBJ databases">
        <title>The Genome Annotation of Plasmodium falciparum MaliPS096_E11.</title>
        <authorList>
            <consortium name="The Broad Institute Genome Sequencing Platform"/>
            <consortium name="The Broad Institute Genome Sequencing Center for Infectious Disease"/>
            <person name="Neafsey D."/>
            <person name="Hoffman S."/>
            <person name="Volkman S."/>
            <person name="Rosenthal P."/>
            <person name="Walker B."/>
            <person name="Young S.K."/>
            <person name="Zeng Q."/>
            <person name="Gargeya S."/>
            <person name="Fitzgerald M."/>
            <person name="Haas B."/>
            <person name="Abouelleil A."/>
            <person name="Allen A.W."/>
            <person name="Alvarado L."/>
            <person name="Arachchi H.M."/>
            <person name="Berlin A.M."/>
            <person name="Chapman S.B."/>
            <person name="Gainer-Dewar J."/>
            <person name="Goldberg J."/>
            <person name="Griggs A."/>
            <person name="Gujja S."/>
            <person name="Hansen M."/>
            <person name="Howarth C."/>
            <person name="Imamovic A."/>
            <person name="Ireland A."/>
            <person name="Larimer J."/>
            <person name="McCowan C."/>
            <person name="Murphy C."/>
            <person name="Pearson M."/>
            <person name="Poon T.W."/>
            <person name="Priest M."/>
            <person name="Roberts A."/>
            <person name="Saif S."/>
            <person name="Shea T."/>
            <person name="Sisk P."/>
            <person name="Sykes S."/>
            <person name="Wortman J."/>
            <person name="Nusbaum C."/>
            <person name="Birren B."/>
        </authorList>
    </citation>
    <scope>NUCLEOTIDE SEQUENCE [LARGE SCALE GENOMIC DNA]</scope>
    <source>
        <strain evidence="2 3">MaliPS096_E11</strain>
    </source>
</reference>
<reference evidence="2 3" key="2">
    <citation type="submission" date="2013-02" db="EMBL/GenBank/DDBJ databases">
        <title>The Genome Sequence of Plasmodium falciparum MaliPS096_E11.</title>
        <authorList>
            <consortium name="The Broad Institute Genome Sequencing Platform"/>
            <consortium name="The Broad Institute Genome Sequencing Center for Infectious Disease"/>
            <person name="Neafsey D."/>
            <person name="Cheeseman I."/>
            <person name="Volkman S."/>
            <person name="Adams J."/>
            <person name="Walker B."/>
            <person name="Young S.K."/>
            <person name="Zeng Q."/>
            <person name="Gargeya S."/>
            <person name="Fitzgerald M."/>
            <person name="Haas B."/>
            <person name="Abouelleil A."/>
            <person name="Alvarado L."/>
            <person name="Arachchi H.M."/>
            <person name="Berlin A.M."/>
            <person name="Chapman S.B."/>
            <person name="Dewar J."/>
            <person name="Goldberg J."/>
            <person name="Griggs A."/>
            <person name="Gujja S."/>
            <person name="Hansen M."/>
            <person name="Howarth C."/>
            <person name="Imamovic A."/>
            <person name="Larimer J."/>
            <person name="McCowan C."/>
            <person name="Murphy C."/>
            <person name="Neiman D."/>
            <person name="Pearson M."/>
            <person name="Priest M."/>
            <person name="Roberts A."/>
            <person name="Saif S."/>
            <person name="Shea T."/>
            <person name="Sisk P."/>
            <person name="Sykes S."/>
            <person name="Wortman J."/>
            <person name="Nusbaum C."/>
            <person name="Birren B."/>
        </authorList>
    </citation>
    <scope>NUCLEOTIDE SEQUENCE [LARGE SCALE GENOMIC DNA]</scope>
    <source>
        <strain evidence="2 3">MaliPS096_E11</strain>
    </source>
</reference>
<proteinExistence type="predicted"/>
<evidence type="ECO:0000313" key="2">
    <source>
        <dbReference type="EMBL" id="ETW51325.1"/>
    </source>
</evidence>
<evidence type="ECO:0000313" key="3">
    <source>
        <dbReference type="Proteomes" id="UP000030699"/>
    </source>
</evidence>
<keyword evidence="1" id="KW-0472">Membrane</keyword>
<sequence>MHNHVQNNTFTTTILSLFITMVPLTSSTNLTSLIYYSLRFHFVLLFVISCTIVHNNVQLMLTISTFTLLQHHLLL</sequence>
<name>A0A024WX75_PLAFA</name>
<feature type="transmembrane region" description="Helical" evidence="1">
    <location>
        <begin position="12"/>
        <end position="36"/>
    </location>
</feature>
<dbReference type="AlphaFoldDB" id="A0A024WX75"/>
<feature type="transmembrane region" description="Helical" evidence="1">
    <location>
        <begin position="42"/>
        <end position="69"/>
    </location>
</feature>
<evidence type="ECO:0000256" key="1">
    <source>
        <dbReference type="SAM" id="Phobius"/>
    </source>
</evidence>
<keyword evidence="1" id="KW-0812">Transmembrane</keyword>
<dbReference type="EMBL" id="KI925488">
    <property type="protein sequence ID" value="ETW51325.1"/>
    <property type="molecule type" value="Genomic_DNA"/>
</dbReference>